<dbReference type="InterPro" id="IPR044888">
    <property type="entry name" value="Mediatior_Med7_sf"/>
</dbReference>
<protein>
    <recommendedName>
        <fullName evidence="6">Mediator of RNA polymerase II transcription subunit 7</fullName>
    </recommendedName>
</protein>
<evidence type="ECO:0000256" key="1">
    <source>
        <dbReference type="ARBA" id="ARBA00004123"/>
    </source>
</evidence>
<keyword evidence="9" id="KW-1185">Reference proteome</keyword>
<name>A0A8T0Q801_PANVG</name>
<evidence type="ECO:0000256" key="4">
    <source>
        <dbReference type="ARBA" id="ARBA00023163"/>
    </source>
</evidence>
<keyword evidence="6" id="KW-0010">Activator</keyword>
<dbReference type="Proteomes" id="UP000823388">
    <property type="component" value="Chromosome 7N"/>
</dbReference>
<dbReference type="PANTHER" id="PTHR21428:SF11">
    <property type="entry name" value="MEDIATOR OF RNA POLYMERASE II TRANSCRIPTION SUBUNIT 7"/>
    <property type="match status" value="1"/>
</dbReference>
<dbReference type="EMBL" id="CM029050">
    <property type="protein sequence ID" value="KAG2569505.1"/>
    <property type="molecule type" value="Genomic_DNA"/>
</dbReference>
<dbReference type="Gene3D" id="6.10.140.200">
    <property type="match status" value="1"/>
</dbReference>
<comment type="similarity">
    <text evidence="2 6">Belongs to the Mediator complex subunit 7 family.</text>
</comment>
<evidence type="ECO:0000256" key="7">
    <source>
        <dbReference type="SAM" id="MobiDB-lite"/>
    </source>
</evidence>
<evidence type="ECO:0000256" key="3">
    <source>
        <dbReference type="ARBA" id="ARBA00023015"/>
    </source>
</evidence>
<keyword evidence="3 6" id="KW-0805">Transcription regulation</keyword>
<gene>
    <name evidence="8" type="ORF">PVAP13_7NG424300</name>
</gene>
<dbReference type="GO" id="GO:0016592">
    <property type="term" value="C:mediator complex"/>
    <property type="evidence" value="ECO:0007669"/>
    <property type="project" value="InterPro"/>
</dbReference>
<accession>A0A8T0Q801</accession>
<feature type="compositionally biased region" description="Pro residues" evidence="7">
    <location>
        <begin position="1"/>
        <end position="14"/>
    </location>
</feature>
<feature type="region of interest" description="Disordered" evidence="7">
    <location>
        <begin position="1"/>
        <end position="35"/>
    </location>
</feature>
<keyword evidence="5 6" id="KW-0539">Nucleus</keyword>
<comment type="subcellular location">
    <subcellularLocation>
        <location evidence="1 6">Nucleus</location>
    </subcellularLocation>
</comment>
<proteinExistence type="inferred from homology"/>
<evidence type="ECO:0000256" key="5">
    <source>
        <dbReference type="ARBA" id="ARBA00023242"/>
    </source>
</evidence>
<evidence type="ECO:0000313" key="8">
    <source>
        <dbReference type="EMBL" id="KAG2569505.1"/>
    </source>
</evidence>
<evidence type="ECO:0000256" key="2">
    <source>
        <dbReference type="ARBA" id="ARBA00009994"/>
    </source>
</evidence>
<reference evidence="8 9" key="1">
    <citation type="submission" date="2020-05" db="EMBL/GenBank/DDBJ databases">
        <title>WGS assembly of Panicum virgatum.</title>
        <authorList>
            <person name="Lovell J.T."/>
            <person name="Jenkins J."/>
            <person name="Shu S."/>
            <person name="Juenger T.E."/>
            <person name="Schmutz J."/>
        </authorList>
    </citation>
    <scope>NUCLEOTIDE SEQUENCE [LARGE SCALE GENOMIC DNA]</scope>
    <source>
        <strain evidence="9">cv. AP13</strain>
    </source>
</reference>
<sequence>MATSAYPPPPPPPFYRLYKDYDQDPSSTPEPPAPLLESHNVRHLYPNEPNIDFKKELRTLNRELQLHILELADILVERPSQYARRVEDISLIFRNLHHLLNSLRPHQARATLIHMSESQIQRYLKKKQSIVICGNIKKTVRREEAQKLLQESLLILDGSQTN</sequence>
<evidence type="ECO:0000256" key="6">
    <source>
        <dbReference type="RuleBase" id="RU364060"/>
    </source>
</evidence>
<keyword evidence="4 6" id="KW-0804">Transcription</keyword>
<dbReference type="GO" id="GO:0006357">
    <property type="term" value="P:regulation of transcription by RNA polymerase II"/>
    <property type="evidence" value="ECO:0007669"/>
    <property type="project" value="InterPro"/>
</dbReference>
<organism evidence="8 9">
    <name type="scientific">Panicum virgatum</name>
    <name type="common">Blackwell switchgrass</name>
    <dbReference type="NCBI Taxonomy" id="38727"/>
    <lineage>
        <taxon>Eukaryota</taxon>
        <taxon>Viridiplantae</taxon>
        <taxon>Streptophyta</taxon>
        <taxon>Embryophyta</taxon>
        <taxon>Tracheophyta</taxon>
        <taxon>Spermatophyta</taxon>
        <taxon>Magnoliopsida</taxon>
        <taxon>Liliopsida</taxon>
        <taxon>Poales</taxon>
        <taxon>Poaceae</taxon>
        <taxon>PACMAD clade</taxon>
        <taxon>Panicoideae</taxon>
        <taxon>Panicodae</taxon>
        <taxon>Paniceae</taxon>
        <taxon>Panicinae</taxon>
        <taxon>Panicum</taxon>
        <taxon>Panicum sect. Hiantes</taxon>
    </lineage>
</organism>
<evidence type="ECO:0000313" key="9">
    <source>
        <dbReference type="Proteomes" id="UP000823388"/>
    </source>
</evidence>
<dbReference type="Pfam" id="PF05983">
    <property type="entry name" value="Med7"/>
    <property type="match status" value="1"/>
</dbReference>
<dbReference type="AlphaFoldDB" id="A0A8T0Q801"/>
<dbReference type="PANTHER" id="PTHR21428">
    <property type="entry name" value="MEDIATOR OF RNA POLYMERASE II TRANSCRIPTION SUBUNIT 7"/>
    <property type="match status" value="1"/>
</dbReference>
<dbReference type="GO" id="GO:0070847">
    <property type="term" value="C:core mediator complex"/>
    <property type="evidence" value="ECO:0007669"/>
    <property type="project" value="TreeGrafter"/>
</dbReference>
<dbReference type="SUPFAM" id="SSF140718">
    <property type="entry name" value="Mediator hinge subcomplex-like"/>
    <property type="match status" value="1"/>
</dbReference>
<dbReference type="GO" id="GO:0003712">
    <property type="term" value="F:transcription coregulator activity"/>
    <property type="evidence" value="ECO:0007669"/>
    <property type="project" value="InterPro"/>
</dbReference>
<dbReference type="InterPro" id="IPR009244">
    <property type="entry name" value="Mediatior_Med7"/>
</dbReference>
<comment type="caution">
    <text evidence="8">The sequence shown here is derived from an EMBL/GenBank/DDBJ whole genome shotgun (WGS) entry which is preliminary data.</text>
</comment>
<dbReference type="InterPro" id="IPR037212">
    <property type="entry name" value="Med7/Med21-like"/>
</dbReference>
<comment type="function">
    <text evidence="6">Component of the Mediator complex, a coactivator involved in the regulated transcription of nearly all RNA polymerase II-dependent genes. Mediator functions as a bridge to convey information from gene-specific regulatory proteins to the basal RNA polymerase II transcription machinery.</text>
</comment>
<comment type="subunit">
    <text evidence="6">Component of the Mediator complex.</text>
</comment>